<dbReference type="EC" id="2.7.13.3" evidence="2"/>
<gene>
    <name evidence="7" type="ORF">FDP22_21480</name>
</gene>
<dbReference type="PROSITE" id="PS50109">
    <property type="entry name" value="HIS_KIN"/>
    <property type="match status" value="1"/>
</dbReference>
<dbReference type="Gene3D" id="3.30.565.10">
    <property type="entry name" value="Histidine kinase-like ATPase, C-terminal domain"/>
    <property type="match status" value="1"/>
</dbReference>
<geneLocation type="plasmid" evidence="8">
    <name>pd4m1b</name>
</geneLocation>
<dbReference type="GO" id="GO:0004673">
    <property type="term" value="F:protein histidine kinase activity"/>
    <property type="evidence" value="ECO:0007669"/>
    <property type="project" value="UniProtKB-EC"/>
</dbReference>
<dbReference type="SUPFAM" id="SSF55874">
    <property type="entry name" value="ATPase domain of HSP90 chaperone/DNA topoisomerase II/histidine kinase"/>
    <property type="match status" value="1"/>
</dbReference>
<evidence type="ECO:0000313" key="7">
    <source>
        <dbReference type="EMBL" id="QDL94443.1"/>
    </source>
</evidence>
<dbReference type="GO" id="GO:0000160">
    <property type="term" value="P:phosphorelay signal transduction system"/>
    <property type="evidence" value="ECO:0007669"/>
    <property type="project" value="UniProtKB-KW"/>
</dbReference>
<protein>
    <recommendedName>
        <fullName evidence="2">histidine kinase</fullName>
        <ecNumber evidence="2">2.7.13.3</ecNumber>
    </recommendedName>
</protein>
<evidence type="ECO:0000256" key="2">
    <source>
        <dbReference type="ARBA" id="ARBA00012438"/>
    </source>
</evidence>
<keyword evidence="3" id="KW-0808">Transferase</keyword>
<dbReference type="RefSeq" id="WP_138576224.1">
    <property type="nucleotide sequence ID" value="NZ_CP040820.1"/>
</dbReference>
<dbReference type="InterPro" id="IPR005467">
    <property type="entry name" value="His_kinase_dom"/>
</dbReference>
<dbReference type="Proteomes" id="UP000305888">
    <property type="component" value="Plasmid pD4M1B"/>
</dbReference>
<dbReference type="InterPro" id="IPR050482">
    <property type="entry name" value="Sensor_HK_TwoCompSys"/>
</dbReference>
<dbReference type="OrthoDB" id="9778496at2"/>
<proteinExistence type="predicted"/>
<evidence type="ECO:0000256" key="5">
    <source>
        <dbReference type="ARBA" id="ARBA00023012"/>
    </source>
</evidence>
<dbReference type="InterPro" id="IPR036890">
    <property type="entry name" value="HATPase_C_sf"/>
</dbReference>
<evidence type="ECO:0000259" key="6">
    <source>
        <dbReference type="PROSITE" id="PS50109"/>
    </source>
</evidence>
<keyword evidence="8" id="KW-1185">Reference proteome</keyword>
<feature type="domain" description="Histidine kinase" evidence="6">
    <location>
        <begin position="318"/>
        <end position="409"/>
    </location>
</feature>
<dbReference type="KEGG" id="ppru:FDP22_21480"/>
<reference evidence="7 8" key="1">
    <citation type="submission" date="2019-06" db="EMBL/GenBank/DDBJ databases">
        <title>Genome sequence of Rhodobacteraceae bacterium D4M1.</title>
        <authorList>
            <person name="Cao J."/>
        </authorList>
    </citation>
    <scope>NUCLEOTIDE SEQUENCE [LARGE SCALE GENOMIC DNA]</scope>
    <source>
        <strain evidence="7 8">D4M1</strain>
        <plasmid evidence="8">pd4m1b</plasmid>
    </source>
</reference>
<dbReference type="InterPro" id="IPR003594">
    <property type="entry name" value="HATPase_dom"/>
</dbReference>
<dbReference type="Gene3D" id="3.30.450.40">
    <property type="match status" value="1"/>
</dbReference>
<dbReference type="SMART" id="SM00387">
    <property type="entry name" value="HATPase_c"/>
    <property type="match status" value="1"/>
</dbReference>
<keyword evidence="5" id="KW-0902">Two-component regulatory system</keyword>
<organism evidence="7 8">
    <name type="scientific">Paroceanicella profunda</name>
    <dbReference type="NCBI Taxonomy" id="2579971"/>
    <lineage>
        <taxon>Bacteria</taxon>
        <taxon>Pseudomonadati</taxon>
        <taxon>Pseudomonadota</taxon>
        <taxon>Alphaproteobacteria</taxon>
        <taxon>Rhodobacterales</taxon>
        <taxon>Paracoccaceae</taxon>
        <taxon>Paroceanicella</taxon>
    </lineage>
</organism>
<dbReference type="Pfam" id="PF02518">
    <property type="entry name" value="HATPase_c"/>
    <property type="match status" value="1"/>
</dbReference>
<evidence type="ECO:0000256" key="1">
    <source>
        <dbReference type="ARBA" id="ARBA00000085"/>
    </source>
</evidence>
<evidence type="ECO:0000313" key="8">
    <source>
        <dbReference type="Proteomes" id="UP000305888"/>
    </source>
</evidence>
<keyword evidence="4 7" id="KW-0418">Kinase</keyword>
<sequence>MTGAAHHSLAALDPAEAQLHHFLRISRHLAGQLDVQSALQAVHEEIKHFLDHDHLDVCLIDGADAFHTSYEVGLGTLWGTQRSQVAVSPVRDILTGRTEAMLSENALKDARYTYPGAFCQPIFEHNLCSRINVAMKVRGEIIGALNFSAQREAAYGARELDYVRHVADTLSPYFYALRAGERARRAAAVEAAARAREEGLRLGALQLTEALEQERQRIGMDLHDQTLADLTRIVRDLEQARGDSLAAAVVPRLQDCIQDLRQIIDTAMPALLELFGFVHAVDIHLERATAGLPGVRTEVRDSSSHAPDRLESTVRIALYRIVQEAVNNAARHAGAGRVEVEISQAPGRGLALEVRDDGRGLPAADTRRGRAGGLNHMQTRASLISARLEIGPRDGHPGTCVRITLPQEMA</sequence>
<dbReference type="SUPFAM" id="SSF55781">
    <property type="entry name" value="GAF domain-like"/>
    <property type="match status" value="1"/>
</dbReference>
<dbReference type="AlphaFoldDB" id="A0A5B8G5W6"/>
<dbReference type="EMBL" id="CP040820">
    <property type="protein sequence ID" value="QDL94443.1"/>
    <property type="molecule type" value="Genomic_DNA"/>
</dbReference>
<accession>A0A5B8G5W6</accession>
<comment type="catalytic activity">
    <reaction evidence="1">
        <text>ATP + protein L-histidine = ADP + protein N-phospho-L-histidine.</text>
        <dbReference type="EC" id="2.7.13.3"/>
    </reaction>
</comment>
<keyword evidence="7" id="KW-0614">Plasmid</keyword>
<dbReference type="CDD" id="cd16917">
    <property type="entry name" value="HATPase_UhpB-NarQ-NarX-like"/>
    <property type="match status" value="1"/>
</dbReference>
<dbReference type="PANTHER" id="PTHR24421">
    <property type="entry name" value="NITRATE/NITRITE SENSOR PROTEIN NARX-RELATED"/>
    <property type="match status" value="1"/>
</dbReference>
<name>A0A5B8G5W6_9RHOB</name>
<dbReference type="InterPro" id="IPR029016">
    <property type="entry name" value="GAF-like_dom_sf"/>
</dbReference>
<dbReference type="PANTHER" id="PTHR24421:SF10">
    <property type="entry name" value="NITRATE_NITRITE SENSOR PROTEIN NARQ"/>
    <property type="match status" value="1"/>
</dbReference>
<evidence type="ECO:0000256" key="3">
    <source>
        <dbReference type="ARBA" id="ARBA00022679"/>
    </source>
</evidence>
<evidence type="ECO:0000256" key="4">
    <source>
        <dbReference type="ARBA" id="ARBA00022777"/>
    </source>
</evidence>